<evidence type="ECO:0000256" key="1">
    <source>
        <dbReference type="SAM" id="MobiDB-lite"/>
    </source>
</evidence>
<dbReference type="EMBL" id="JAJJMB010008870">
    <property type="protein sequence ID" value="KAI3920026.1"/>
    <property type="molecule type" value="Genomic_DNA"/>
</dbReference>
<comment type="caution">
    <text evidence="2">The sequence shown here is derived from an EMBL/GenBank/DDBJ whole genome shotgun (WGS) entry which is preliminary data.</text>
</comment>
<sequence>MYTDEEDEVPSLADHLAASNLDSSPDKETVKDAAAPAKKKAIQTISEEKGSDDEFEPPAALKGGKKPSTVWRLQAAFGEQTEITSGSMKVFLSEMLRYQVINLLNQHNK</sequence>
<protein>
    <submittedName>
        <fullName evidence="2">Uncharacterized protein</fullName>
    </submittedName>
</protein>
<keyword evidence="3" id="KW-1185">Reference proteome</keyword>
<proteinExistence type="predicted"/>
<feature type="region of interest" description="Disordered" evidence="1">
    <location>
        <begin position="1"/>
        <end position="66"/>
    </location>
</feature>
<reference evidence="2" key="1">
    <citation type="submission" date="2022-04" db="EMBL/GenBank/DDBJ databases">
        <title>A functionally conserved STORR gene fusion in Papaver species that diverged 16.8 million years ago.</title>
        <authorList>
            <person name="Catania T."/>
        </authorList>
    </citation>
    <scope>NUCLEOTIDE SEQUENCE</scope>
    <source>
        <strain evidence="2">S-188037</strain>
    </source>
</reference>
<evidence type="ECO:0000313" key="3">
    <source>
        <dbReference type="Proteomes" id="UP001202328"/>
    </source>
</evidence>
<gene>
    <name evidence="2" type="ORF">MKW98_001282</name>
</gene>
<dbReference type="Proteomes" id="UP001202328">
    <property type="component" value="Unassembled WGS sequence"/>
</dbReference>
<name>A0AAD4ST26_9MAGN</name>
<accession>A0AAD4ST26</accession>
<dbReference type="AlphaFoldDB" id="A0AAD4ST26"/>
<organism evidence="2 3">
    <name type="scientific">Papaver atlanticum</name>
    <dbReference type="NCBI Taxonomy" id="357466"/>
    <lineage>
        <taxon>Eukaryota</taxon>
        <taxon>Viridiplantae</taxon>
        <taxon>Streptophyta</taxon>
        <taxon>Embryophyta</taxon>
        <taxon>Tracheophyta</taxon>
        <taxon>Spermatophyta</taxon>
        <taxon>Magnoliopsida</taxon>
        <taxon>Ranunculales</taxon>
        <taxon>Papaveraceae</taxon>
        <taxon>Papaveroideae</taxon>
        <taxon>Papaver</taxon>
    </lineage>
</organism>
<evidence type="ECO:0000313" key="2">
    <source>
        <dbReference type="EMBL" id="KAI3920026.1"/>
    </source>
</evidence>